<keyword evidence="8 11" id="KW-1133">Transmembrane helix</keyword>
<evidence type="ECO:0000256" key="9">
    <source>
        <dbReference type="ARBA" id="ARBA00023012"/>
    </source>
</evidence>
<keyword evidence="9" id="KW-0902">Two-component regulatory system</keyword>
<dbReference type="EMBL" id="CP117523">
    <property type="protein sequence ID" value="WWD83728.1"/>
    <property type="molecule type" value="Genomic_DNA"/>
</dbReference>
<comment type="subcellular location">
    <subcellularLocation>
        <location evidence="2">Membrane</location>
        <topology evidence="2">Multi-pass membrane protein</topology>
    </subcellularLocation>
</comment>
<evidence type="ECO:0000256" key="6">
    <source>
        <dbReference type="ARBA" id="ARBA00022692"/>
    </source>
</evidence>
<dbReference type="Gene3D" id="3.30.565.10">
    <property type="entry name" value="Histidine kinase-like ATPase, C-terminal domain"/>
    <property type="match status" value="1"/>
</dbReference>
<dbReference type="PRINTS" id="PR00344">
    <property type="entry name" value="BCTRLSENSOR"/>
</dbReference>
<dbReference type="InterPro" id="IPR036097">
    <property type="entry name" value="HisK_dim/P_sf"/>
</dbReference>
<evidence type="ECO:0000256" key="1">
    <source>
        <dbReference type="ARBA" id="ARBA00000085"/>
    </source>
</evidence>
<feature type="domain" description="Histidine kinase" evidence="12">
    <location>
        <begin position="91"/>
        <end position="297"/>
    </location>
</feature>
<name>A0ABZ2EW38_9FIRM</name>
<dbReference type="InterPro" id="IPR036890">
    <property type="entry name" value="HATPase_C_sf"/>
</dbReference>
<dbReference type="InterPro" id="IPR003594">
    <property type="entry name" value="HATPase_dom"/>
</dbReference>
<dbReference type="InterPro" id="IPR050398">
    <property type="entry name" value="HssS/ArlS-like"/>
</dbReference>
<dbReference type="Pfam" id="PF00512">
    <property type="entry name" value="HisKA"/>
    <property type="match status" value="1"/>
</dbReference>
<keyword evidence="6 11" id="KW-0812">Transmembrane</keyword>
<evidence type="ECO:0000256" key="8">
    <source>
        <dbReference type="ARBA" id="ARBA00022989"/>
    </source>
</evidence>
<dbReference type="InterPro" id="IPR003661">
    <property type="entry name" value="HisK_dim/P_dom"/>
</dbReference>
<keyword evidence="14" id="KW-1185">Reference proteome</keyword>
<dbReference type="PANTHER" id="PTHR45528:SF8">
    <property type="entry name" value="HISTIDINE KINASE"/>
    <property type="match status" value="1"/>
</dbReference>
<protein>
    <recommendedName>
        <fullName evidence="3">histidine kinase</fullName>
        <ecNumber evidence="3">2.7.13.3</ecNumber>
    </recommendedName>
</protein>
<accession>A0ABZ2EW38</accession>
<keyword evidence="7 13" id="KW-0418">Kinase</keyword>
<evidence type="ECO:0000256" key="7">
    <source>
        <dbReference type="ARBA" id="ARBA00022777"/>
    </source>
</evidence>
<reference evidence="13 14" key="1">
    <citation type="journal article" date="2023" name="PLoS ONE">
        <title>Genome-based metabolic and phylogenomic analysis of three Terrisporobacter species.</title>
        <authorList>
            <person name="Boer T."/>
            <person name="Bengelsdorf F.R."/>
            <person name="Bomeke M."/>
            <person name="Daniel R."/>
            <person name="Poehlein A."/>
        </authorList>
    </citation>
    <scope>NUCLEOTIDE SEQUENCE [LARGE SCALE GENOMIC DNA]</scope>
    <source>
        <strain evidence="13 14">DSM 1288</strain>
    </source>
</reference>
<evidence type="ECO:0000256" key="4">
    <source>
        <dbReference type="ARBA" id="ARBA00022553"/>
    </source>
</evidence>
<dbReference type="SMART" id="SM00387">
    <property type="entry name" value="HATPase_c"/>
    <property type="match status" value="1"/>
</dbReference>
<keyword evidence="4" id="KW-0597">Phosphoprotein</keyword>
<keyword evidence="10 11" id="KW-0472">Membrane</keyword>
<evidence type="ECO:0000256" key="10">
    <source>
        <dbReference type="ARBA" id="ARBA00023136"/>
    </source>
</evidence>
<dbReference type="InterPro" id="IPR005467">
    <property type="entry name" value="His_kinase_dom"/>
</dbReference>
<dbReference type="CDD" id="cd00082">
    <property type="entry name" value="HisKA"/>
    <property type="match status" value="1"/>
</dbReference>
<dbReference type="RefSeq" id="WP_018590803.1">
    <property type="nucleotide sequence ID" value="NZ_CP117523.1"/>
</dbReference>
<evidence type="ECO:0000256" key="3">
    <source>
        <dbReference type="ARBA" id="ARBA00012438"/>
    </source>
</evidence>
<evidence type="ECO:0000313" key="13">
    <source>
        <dbReference type="EMBL" id="WWD83728.1"/>
    </source>
</evidence>
<dbReference type="SUPFAM" id="SSF55874">
    <property type="entry name" value="ATPase domain of HSP90 chaperone/DNA topoisomerase II/histidine kinase"/>
    <property type="match status" value="1"/>
</dbReference>
<evidence type="ECO:0000256" key="2">
    <source>
        <dbReference type="ARBA" id="ARBA00004141"/>
    </source>
</evidence>
<dbReference type="SMART" id="SM00388">
    <property type="entry name" value="HisKA"/>
    <property type="match status" value="1"/>
</dbReference>
<dbReference type="PANTHER" id="PTHR45528">
    <property type="entry name" value="SENSOR HISTIDINE KINASE CPXA"/>
    <property type="match status" value="1"/>
</dbReference>
<dbReference type="PROSITE" id="PS50109">
    <property type="entry name" value="HIS_KIN"/>
    <property type="match status" value="1"/>
</dbReference>
<dbReference type="EC" id="2.7.13.3" evidence="3"/>
<dbReference type="Pfam" id="PF02518">
    <property type="entry name" value="HATPase_c"/>
    <property type="match status" value="1"/>
</dbReference>
<proteinExistence type="predicted"/>
<feature type="transmembrane region" description="Helical" evidence="11">
    <location>
        <begin position="6"/>
        <end position="24"/>
    </location>
</feature>
<dbReference type="Gene3D" id="1.10.287.130">
    <property type="match status" value="1"/>
</dbReference>
<evidence type="ECO:0000259" key="12">
    <source>
        <dbReference type="PROSITE" id="PS50109"/>
    </source>
</evidence>
<dbReference type="GO" id="GO:0004673">
    <property type="term" value="F:protein histidine kinase activity"/>
    <property type="evidence" value="ECO:0007669"/>
    <property type="project" value="UniProtKB-EC"/>
</dbReference>
<evidence type="ECO:0000256" key="11">
    <source>
        <dbReference type="SAM" id="Phobius"/>
    </source>
</evidence>
<keyword evidence="5 13" id="KW-0808">Transferase</keyword>
<evidence type="ECO:0000313" key="14">
    <source>
        <dbReference type="Proteomes" id="UP001348492"/>
    </source>
</evidence>
<dbReference type="InterPro" id="IPR004358">
    <property type="entry name" value="Sig_transdc_His_kin-like_C"/>
</dbReference>
<dbReference type="SUPFAM" id="SSF47384">
    <property type="entry name" value="Homodimeric domain of signal transducing histidine kinase"/>
    <property type="match status" value="1"/>
</dbReference>
<comment type="catalytic activity">
    <reaction evidence="1">
        <text>ATP + protein L-histidine = ADP + protein N-phospho-L-histidine.</text>
        <dbReference type="EC" id="2.7.13.3"/>
    </reaction>
</comment>
<sequence length="300" mass="34282">MEIKICLLIVSLSINIFFAIRIYLLRKSAKEIKIGLVEKAEHETNTIIDISSHDNCMRELANSVNMQLEELYKQRQHFYQGDKELKDAITNISHDLRTPLTAIYAYLDLLKHEEKSDLINKYLSKIENRIVVLKNLTEELFHYTVTASNVEHISVESVIVNNLLEESIASYYAVIKNCNIIPDIVIPQKNVVCFLNRNAISRVFENILSNIVKYSDGDLHIILYEDGQIVFSNHASGLTETQVAKLFDRFYTVEDARKSTGLGLSIAKILMEQMNGKIVAQYTNGILSICIQLPDVFPQR</sequence>
<dbReference type="Proteomes" id="UP001348492">
    <property type="component" value="Chromosome"/>
</dbReference>
<organism evidence="13 14">
    <name type="scientific">Terrisporobacter glycolicus ATCC 14880 = DSM 1288</name>
    <dbReference type="NCBI Taxonomy" id="1121315"/>
    <lineage>
        <taxon>Bacteria</taxon>
        <taxon>Bacillati</taxon>
        <taxon>Bacillota</taxon>
        <taxon>Clostridia</taxon>
        <taxon>Peptostreptococcales</taxon>
        <taxon>Peptostreptococcaceae</taxon>
        <taxon>Terrisporobacter</taxon>
    </lineage>
</organism>
<gene>
    <name evidence="13" type="primary">rcsC_12</name>
    <name evidence="13" type="ORF">TEGL_21420</name>
</gene>
<evidence type="ECO:0000256" key="5">
    <source>
        <dbReference type="ARBA" id="ARBA00022679"/>
    </source>
</evidence>